<organism evidence="1 2">
    <name type="scientific">Apolygus lucorum</name>
    <name type="common">Small green plant bug</name>
    <name type="synonym">Lygocoris lucorum</name>
    <dbReference type="NCBI Taxonomy" id="248454"/>
    <lineage>
        <taxon>Eukaryota</taxon>
        <taxon>Metazoa</taxon>
        <taxon>Ecdysozoa</taxon>
        <taxon>Arthropoda</taxon>
        <taxon>Hexapoda</taxon>
        <taxon>Insecta</taxon>
        <taxon>Pterygota</taxon>
        <taxon>Neoptera</taxon>
        <taxon>Paraneoptera</taxon>
        <taxon>Hemiptera</taxon>
        <taxon>Heteroptera</taxon>
        <taxon>Panheteroptera</taxon>
        <taxon>Cimicomorpha</taxon>
        <taxon>Miridae</taxon>
        <taxon>Mirini</taxon>
        <taxon>Apolygus</taxon>
    </lineage>
</organism>
<name>A0A6A4JCX7_APOLU</name>
<gene>
    <name evidence="1" type="ORF">GE061_003085</name>
</gene>
<dbReference type="EMBL" id="WIXP02000011">
    <property type="protein sequence ID" value="KAF6202684.1"/>
    <property type="molecule type" value="Genomic_DNA"/>
</dbReference>
<proteinExistence type="predicted"/>
<dbReference type="OrthoDB" id="6627773at2759"/>
<protein>
    <submittedName>
        <fullName evidence="1">Uncharacterized protein</fullName>
    </submittedName>
</protein>
<dbReference type="Proteomes" id="UP000466442">
    <property type="component" value="Unassembled WGS sequence"/>
</dbReference>
<evidence type="ECO:0000313" key="1">
    <source>
        <dbReference type="EMBL" id="KAF6202684.1"/>
    </source>
</evidence>
<evidence type="ECO:0000313" key="2">
    <source>
        <dbReference type="Proteomes" id="UP000466442"/>
    </source>
</evidence>
<accession>A0A6A4JCX7</accession>
<comment type="caution">
    <text evidence="1">The sequence shown here is derived from an EMBL/GenBank/DDBJ whole genome shotgun (WGS) entry which is preliminary data.</text>
</comment>
<dbReference type="AlphaFoldDB" id="A0A6A4JCX7"/>
<keyword evidence="2" id="KW-1185">Reference proteome</keyword>
<sequence>MSSSESDQEPSQKRKRGQLEVKTFINGLTSSTSIFKKTDRPPDFPTINAYPAGRVPINKKKIQDVAKLRDYVTGYAAFYDIILAWPTSDRENNQNSDYEEE</sequence>
<reference evidence="1" key="1">
    <citation type="journal article" date="2021" name="Mol. Ecol. Resour.">
        <title>Apolygus lucorum genome provides insights into omnivorousness and mesophyll feeding.</title>
        <authorList>
            <person name="Liu Y."/>
            <person name="Liu H."/>
            <person name="Wang H."/>
            <person name="Huang T."/>
            <person name="Liu B."/>
            <person name="Yang B."/>
            <person name="Yin L."/>
            <person name="Li B."/>
            <person name="Zhang Y."/>
            <person name="Zhang S."/>
            <person name="Jiang F."/>
            <person name="Zhang X."/>
            <person name="Ren Y."/>
            <person name="Wang B."/>
            <person name="Wang S."/>
            <person name="Lu Y."/>
            <person name="Wu K."/>
            <person name="Fan W."/>
            <person name="Wang G."/>
        </authorList>
    </citation>
    <scope>NUCLEOTIDE SEQUENCE</scope>
    <source>
        <strain evidence="1">12Hb</strain>
    </source>
</reference>